<organism evidence="2">
    <name type="scientific">Vitrella brassicaformis</name>
    <dbReference type="NCBI Taxonomy" id="1169539"/>
    <lineage>
        <taxon>Eukaryota</taxon>
        <taxon>Sar</taxon>
        <taxon>Alveolata</taxon>
        <taxon>Colpodellida</taxon>
        <taxon>Vitrellaceae</taxon>
        <taxon>Vitrella</taxon>
    </lineage>
</organism>
<feature type="transmembrane region" description="Helical" evidence="1">
    <location>
        <begin position="57"/>
        <end position="79"/>
    </location>
</feature>
<protein>
    <submittedName>
        <fullName evidence="2">Uncharacterized protein</fullName>
    </submittedName>
</protein>
<evidence type="ECO:0000313" key="2">
    <source>
        <dbReference type="EMBL" id="CAD9063549.1"/>
    </source>
</evidence>
<reference evidence="2" key="1">
    <citation type="submission" date="2021-01" db="EMBL/GenBank/DDBJ databases">
        <authorList>
            <person name="Corre E."/>
            <person name="Pelletier E."/>
            <person name="Niang G."/>
            <person name="Scheremetjew M."/>
            <person name="Finn R."/>
            <person name="Kale V."/>
            <person name="Holt S."/>
            <person name="Cochrane G."/>
            <person name="Meng A."/>
            <person name="Brown T."/>
            <person name="Cohen L."/>
        </authorList>
    </citation>
    <scope>NUCLEOTIDE SEQUENCE</scope>
    <source>
        <strain evidence="2">CCMP3346</strain>
    </source>
</reference>
<proteinExistence type="predicted"/>
<keyword evidence="1" id="KW-0472">Membrane</keyword>
<keyword evidence="1" id="KW-1133">Transmembrane helix</keyword>
<sequence length="141" mass="16949">MCQAVAEQLDENLPPLYDGDGLFHDTDMQQYLREHYNSALNYKWSQPGAGRAFRTTIWTLLACAFIHTFVSKSLFWRMVIRRAVAKRIKTYKLNRQWRSLIRLHNRYRSHSEINNDTTPTSSAHDFQINRMRRLKWHFDIF</sequence>
<gene>
    <name evidence="2" type="ORF">VBRA1451_LOCUS18619</name>
</gene>
<accession>A0A7S1P8R0</accession>
<name>A0A7S1P8R0_9ALVE</name>
<dbReference type="EMBL" id="HBGB01031668">
    <property type="protein sequence ID" value="CAD9063549.1"/>
    <property type="molecule type" value="Transcribed_RNA"/>
</dbReference>
<evidence type="ECO:0000256" key="1">
    <source>
        <dbReference type="SAM" id="Phobius"/>
    </source>
</evidence>
<keyword evidence="1" id="KW-0812">Transmembrane</keyword>
<dbReference type="AlphaFoldDB" id="A0A7S1P8R0"/>